<evidence type="ECO:0000313" key="2">
    <source>
        <dbReference type="EMBL" id="KAK0652380.1"/>
    </source>
</evidence>
<dbReference type="AlphaFoldDB" id="A0AA39YJZ2"/>
<gene>
    <name evidence="2" type="ORF">B0T16DRAFT_454751</name>
</gene>
<evidence type="ECO:0000313" key="3">
    <source>
        <dbReference type="Proteomes" id="UP001174936"/>
    </source>
</evidence>
<reference evidence="2" key="1">
    <citation type="submission" date="2023-06" db="EMBL/GenBank/DDBJ databases">
        <title>Genome-scale phylogeny and comparative genomics of the fungal order Sordariales.</title>
        <authorList>
            <consortium name="Lawrence Berkeley National Laboratory"/>
            <person name="Hensen N."/>
            <person name="Bonometti L."/>
            <person name="Westerberg I."/>
            <person name="Brannstrom I.O."/>
            <person name="Guillou S."/>
            <person name="Cros-Aarteil S."/>
            <person name="Calhoun S."/>
            <person name="Haridas S."/>
            <person name="Kuo A."/>
            <person name="Mondo S."/>
            <person name="Pangilinan J."/>
            <person name="Riley R."/>
            <person name="Labutti K."/>
            <person name="Andreopoulos B."/>
            <person name="Lipzen A."/>
            <person name="Chen C."/>
            <person name="Yanf M."/>
            <person name="Daum C."/>
            <person name="Ng V."/>
            <person name="Clum A."/>
            <person name="Steindorff A."/>
            <person name="Ohm R."/>
            <person name="Martin F."/>
            <person name="Silar P."/>
            <person name="Natvig D."/>
            <person name="Lalanne C."/>
            <person name="Gautier V."/>
            <person name="Ament-Velasquez S.L."/>
            <person name="Kruys A."/>
            <person name="Hutchinson M.I."/>
            <person name="Powell A.J."/>
            <person name="Barry K."/>
            <person name="Miller A.N."/>
            <person name="Grigoriev I.V."/>
            <person name="Debuchy R."/>
            <person name="Gladieux P."/>
            <person name="Thoren M.H."/>
            <person name="Johannesson H."/>
        </authorList>
    </citation>
    <scope>NUCLEOTIDE SEQUENCE</scope>
    <source>
        <strain evidence="2">SMH2532-1</strain>
    </source>
</reference>
<evidence type="ECO:0000256" key="1">
    <source>
        <dbReference type="SAM" id="MobiDB-lite"/>
    </source>
</evidence>
<protein>
    <submittedName>
        <fullName evidence="2">Uncharacterized protein</fullName>
    </submittedName>
</protein>
<organism evidence="2 3">
    <name type="scientific">Cercophora newfieldiana</name>
    <dbReference type="NCBI Taxonomy" id="92897"/>
    <lineage>
        <taxon>Eukaryota</taxon>
        <taxon>Fungi</taxon>
        <taxon>Dikarya</taxon>
        <taxon>Ascomycota</taxon>
        <taxon>Pezizomycotina</taxon>
        <taxon>Sordariomycetes</taxon>
        <taxon>Sordariomycetidae</taxon>
        <taxon>Sordariales</taxon>
        <taxon>Lasiosphaeriaceae</taxon>
        <taxon>Cercophora</taxon>
    </lineage>
</organism>
<keyword evidence="3" id="KW-1185">Reference proteome</keyword>
<comment type="caution">
    <text evidence="2">The sequence shown here is derived from an EMBL/GenBank/DDBJ whole genome shotgun (WGS) entry which is preliminary data.</text>
</comment>
<dbReference type="Proteomes" id="UP001174936">
    <property type="component" value="Unassembled WGS sequence"/>
</dbReference>
<feature type="region of interest" description="Disordered" evidence="1">
    <location>
        <begin position="53"/>
        <end position="80"/>
    </location>
</feature>
<feature type="compositionally biased region" description="Polar residues" evidence="1">
    <location>
        <begin position="63"/>
        <end position="77"/>
    </location>
</feature>
<sequence>MQFKMEIDNPRKRCRALDDEYEEVHAAKKTRQSDTYAPCDSAVSSAVSTPASIDHDPFFSGPSKPQSSGSTIISGWNQARRDEDELRRNFPWLFRQVSN</sequence>
<name>A0AA39YJZ2_9PEZI</name>
<dbReference type="EMBL" id="JAULSV010000002">
    <property type="protein sequence ID" value="KAK0652380.1"/>
    <property type="molecule type" value="Genomic_DNA"/>
</dbReference>
<accession>A0AA39YJZ2</accession>
<proteinExistence type="predicted"/>